<dbReference type="PANTHER" id="PTHR30290">
    <property type="entry name" value="PERIPLASMIC BINDING COMPONENT OF ABC TRANSPORTER"/>
    <property type="match status" value="1"/>
</dbReference>
<dbReference type="GO" id="GO:0015833">
    <property type="term" value="P:peptide transport"/>
    <property type="evidence" value="ECO:0007669"/>
    <property type="project" value="TreeGrafter"/>
</dbReference>
<accession>A0A433SBR3</accession>
<dbReference type="Proteomes" id="UP000286947">
    <property type="component" value="Unassembled WGS sequence"/>
</dbReference>
<dbReference type="Pfam" id="PF00496">
    <property type="entry name" value="SBP_bac_5"/>
    <property type="match status" value="1"/>
</dbReference>
<dbReference type="PIRSF" id="PIRSF002741">
    <property type="entry name" value="MppA"/>
    <property type="match status" value="1"/>
</dbReference>
<evidence type="ECO:0000259" key="5">
    <source>
        <dbReference type="Pfam" id="PF00496"/>
    </source>
</evidence>
<evidence type="ECO:0000256" key="2">
    <source>
        <dbReference type="ARBA" id="ARBA00022448"/>
    </source>
</evidence>
<dbReference type="CDD" id="cd08498">
    <property type="entry name" value="PBP2_NikA_DppA_OppA_like_2"/>
    <property type="match status" value="1"/>
</dbReference>
<comment type="caution">
    <text evidence="6">The sequence shown here is derived from an EMBL/GenBank/DDBJ whole genome shotgun (WGS) entry which is preliminary data.</text>
</comment>
<evidence type="ECO:0000313" key="6">
    <source>
        <dbReference type="EMBL" id="RUS66149.1"/>
    </source>
</evidence>
<keyword evidence="3 4" id="KW-0732">Signal</keyword>
<evidence type="ECO:0000313" key="7">
    <source>
        <dbReference type="Proteomes" id="UP000286947"/>
    </source>
</evidence>
<dbReference type="GO" id="GO:0043190">
    <property type="term" value="C:ATP-binding cassette (ABC) transporter complex"/>
    <property type="evidence" value="ECO:0007669"/>
    <property type="project" value="InterPro"/>
</dbReference>
<protein>
    <submittedName>
        <fullName evidence="6">Glutathione-binding protein GsiB</fullName>
    </submittedName>
</protein>
<evidence type="ECO:0000256" key="3">
    <source>
        <dbReference type="ARBA" id="ARBA00022729"/>
    </source>
</evidence>
<dbReference type="PANTHER" id="PTHR30290:SF9">
    <property type="entry name" value="OLIGOPEPTIDE-BINDING PROTEIN APPA"/>
    <property type="match status" value="1"/>
</dbReference>
<keyword evidence="7" id="KW-1185">Reference proteome</keyword>
<dbReference type="Gene3D" id="3.40.190.10">
    <property type="entry name" value="Periplasmic binding protein-like II"/>
    <property type="match status" value="1"/>
</dbReference>
<feature type="chain" id="PRO_5019138769" evidence="4">
    <location>
        <begin position="31"/>
        <end position="532"/>
    </location>
</feature>
<dbReference type="SUPFAM" id="SSF53850">
    <property type="entry name" value="Periplasmic binding protein-like II"/>
    <property type="match status" value="1"/>
</dbReference>
<dbReference type="Gene3D" id="3.90.76.10">
    <property type="entry name" value="Dipeptide-binding Protein, Domain 1"/>
    <property type="match status" value="1"/>
</dbReference>
<dbReference type="GO" id="GO:0030288">
    <property type="term" value="C:outer membrane-bounded periplasmic space"/>
    <property type="evidence" value="ECO:0007669"/>
    <property type="project" value="UniProtKB-ARBA"/>
</dbReference>
<dbReference type="EMBL" id="PQSP01000006">
    <property type="protein sequence ID" value="RUS66149.1"/>
    <property type="molecule type" value="Genomic_DNA"/>
</dbReference>
<comment type="similarity">
    <text evidence="1">Belongs to the bacterial solute-binding protein 5 family.</text>
</comment>
<keyword evidence="2" id="KW-0813">Transport</keyword>
<organism evidence="6 7">
    <name type="scientific">Saezia sanguinis</name>
    <dbReference type="NCBI Taxonomy" id="1965230"/>
    <lineage>
        <taxon>Bacteria</taxon>
        <taxon>Pseudomonadati</taxon>
        <taxon>Pseudomonadota</taxon>
        <taxon>Betaproteobacteria</taxon>
        <taxon>Burkholderiales</taxon>
        <taxon>Saeziaceae</taxon>
        <taxon>Saezia</taxon>
    </lineage>
</organism>
<dbReference type="InterPro" id="IPR030678">
    <property type="entry name" value="Peptide/Ni-bd"/>
</dbReference>
<dbReference type="GO" id="GO:1904680">
    <property type="term" value="F:peptide transmembrane transporter activity"/>
    <property type="evidence" value="ECO:0007669"/>
    <property type="project" value="TreeGrafter"/>
</dbReference>
<dbReference type="RefSeq" id="WP_404948037.1">
    <property type="nucleotide sequence ID" value="NZ_PQSP01000006.1"/>
</dbReference>
<feature type="signal peptide" evidence="4">
    <location>
        <begin position="1"/>
        <end position="30"/>
    </location>
</feature>
<proteinExistence type="inferred from homology"/>
<dbReference type="Gene3D" id="3.10.105.10">
    <property type="entry name" value="Dipeptide-binding Protein, Domain 3"/>
    <property type="match status" value="1"/>
</dbReference>
<dbReference type="AlphaFoldDB" id="A0A433SBR3"/>
<gene>
    <name evidence="6" type="primary">gsiB_4</name>
    <name evidence="6" type="ORF">CUZ56_02227</name>
</gene>
<name>A0A433SBR3_9BURK</name>
<evidence type="ECO:0000256" key="1">
    <source>
        <dbReference type="ARBA" id="ARBA00005695"/>
    </source>
</evidence>
<evidence type="ECO:0000256" key="4">
    <source>
        <dbReference type="SAM" id="SignalP"/>
    </source>
</evidence>
<sequence precursor="true">MQSPKSRFLRMVLAASVATAAMLSGTQVLAKDLVIALRSEPTSMDPHYHALTSNIQVTQTLFDPLVCRDAVMAPKPCLAESWSVDGNVWTFKLRPDVKFSDGSPLTAEDVVFSLKRVPLVPNSPSPLTIYLQQVVNVEAVDPLTVRITTAEPYPLVPNNMAGLPIMSAKAAAGPAPEGKTTTQLNSGDGLVGTGPYRFVSWRRGSELVFERNPYYWGEKPAWDRVIYRPINNPASRIAALQAGDVDFVEDPPVEDLKRLQDNPNMRVVVQGPSYRLVYIGLDSDRDNPPGITGTNGVNPLKDHRVREAMSLAIDRKALVERVMNGMATPAAQLSPYPMFGASKEMMEVPAANVERAKALLAEAGFPNGFTLVLGSPNGRYMNDVKVAQTLAAMWARIGIKTSVDASAPSVFFSKAQNLSYSAYLIGWGAGSGEMSNPLTALVMTVDKERGQGTTNYAHYSNPEIDKIVMQARSELDDEKRLALLQQGNKMAMADFALLPIHFEHSVWAMKRDIDYKGRMDQMTMALEITPAK</sequence>
<reference evidence="6 7" key="1">
    <citation type="submission" date="2018-01" db="EMBL/GenBank/DDBJ databases">
        <title>Saezia sanguinis gen. nov., sp. nov., in the order Burkholderiales isolated from human blood.</title>
        <authorList>
            <person name="Medina-Pascual M.J."/>
            <person name="Valdezate S."/>
            <person name="Monzon S."/>
            <person name="Cuesta I."/>
            <person name="Carrasco G."/>
            <person name="Villalon P."/>
            <person name="Saez-Nieto J.A."/>
        </authorList>
    </citation>
    <scope>NUCLEOTIDE SEQUENCE [LARGE SCALE GENOMIC DNA]</scope>
    <source>
        <strain evidence="6 7">CNM695-12</strain>
    </source>
</reference>
<dbReference type="InterPro" id="IPR039424">
    <property type="entry name" value="SBP_5"/>
</dbReference>
<dbReference type="InterPro" id="IPR000914">
    <property type="entry name" value="SBP_5_dom"/>
</dbReference>
<feature type="domain" description="Solute-binding protein family 5" evidence="5">
    <location>
        <begin position="74"/>
        <end position="441"/>
    </location>
</feature>